<gene>
    <name evidence="1" type="ORF">EMPG_11804</name>
</gene>
<dbReference type="AlphaFoldDB" id="A0A0H1BW09"/>
<proteinExistence type="predicted"/>
<evidence type="ECO:0000313" key="2">
    <source>
        <dbReference type="Proteomes" id="UP000053573"/>
    </source>
</evidence>
<sequence length="486" mass="53795">MDDSTPLPIGYDTVVGKITLTAGYEKHKAIFPPKVEAVHVLGNVRDSAKGVHTRNIGRSSMLAGIPYYVFGQVANVSTDGHAFETVPNAVARALEPFTDPLLTGYVSVEEENGYIHPFLGLTENEVKFEQDTGLKVIISIQGGICEGELGSGKGCVWYQKLIREKKDGVTVRNYYQGTGVAPVKVDGVTGELLNKRVLGETILFEKHEPAFGTFCSVMHNQWYYLWGRYCEDIYLARVSLLHPFEREYYQFWNGYSFTGDIKMIAPVLTGYAHGTIYKTKLFGHIYQWAFIGSTDWNDSAVMMGAASEPQGPFEITQIASAENLLDTGTFADCVYAHQWAYGEAVGEVLVSWREKWPGGIIGAKFQLQMLHQGAFWKDISLDDVQTCISTLAKTRNELVDIASTHGVFYELDSKGFGKVNIRLLGGSAKAVDDAALEICKQVETWARQALGLEEQGAKKTFKNAFGLMKRKNKENNQSKGNEGTPA</sequence>
<accession>A0A0H1BW09</accession>
<protein>
    <submittedName>
        <fullName evidence="1">Uncharacterized protein</fullName>
    </submittedName>
</protein>
<organism evidence="1 2">
    <name type="scientific">Blastomyces silverae</name>
    <dbReference type="NCBI Taxonomy" id="2060906"/>
    <lineage>
        <taxon>Eukaryota</taxon>
        <taxon>Fungi</taxon>
        <taxon>Dikarya</taxon>
        <taxon>Ascomycota</taxon>
        <taxon>Pezizomycotina</taxon>
        <taxon>Eurotiomycetes</taxon>
        <taxon>Eurotiomycetidae</taxon>
        <taxon>Onygenales</taxon>
        <taxon>Ajellomycetaceae</taxon>
        <taxon>Blastomyces</taxon>
    </lineage>
</organism>
<evidence type="ECO:0000313" key="1">
    <source>
        <dbReference type="EMBL" id="KLJ13251.1"/>
    </source>
</evidence>
<keyword evidence="2" id="KW-1185">Reference proteome</keyword>
<dbReference type="EMBL" id="LDEV01000434">
    <property type="protein sequence ID" value="KLJ13251.1"/>
    <property type="molecule type" value="Genomic_DNA"/>
</dbReference>
<name>A0A0H1BW09_9EURO</name>
<dbReference type="OrthoDB" id="2583188at2759"/>
<comment type="caution">
    <text evidence="1">The sequence shown here is derived from an EMBL/GenBank/DDBJ whole genome shotgun (WGS) entry which is preliminary data.</text>
</comment>
<reference evidence="2" key="1">
    <citation type="journal article" date="2015" name="PLoS Genet.">
        <title>The dynamic genome and transcriptome of the human fungal pathogen Blastomyces and close relative Emmonsia.</title>
        <authorList>
            <person name="Munoz J.F."/>
            <person name="Gauthier G.M."/>
            <person name="Desjardins C.A."/>
            <person name="Gallo J.E."/>
            <person name="Holder J."/>
            <person name="Sullivan T.D."/>
            <person name="Marty A.J."/>
            <person name="Carmen J.C."/>
            <person name="Chen Z."/>
            <person name="Ding L."/>
            <person name="Gujja S."/>
            <person name="Magrini V."/>
            <person name="Misas E."/>
            <person name="Mitreva M."/>
            <person name="Priest M."/>
            <person name="Saif S."/>
            <person name="Whiston E.A."/>
            <person name="Young S."/>
            <person name="Zeng Q."/>
            <person name="Goldman W.E."/>
            <person name="Mardis E.R."/>
            <person name="Taylor J.W."/>
            <person name="McEwen J.G."/>
            <person name="Clay O.K."/>
            <person name="Klein B.S."/>
            <person name="Cuomo C.A."/>
        </authorList>
    </citation>
    <scope>NUCLEOTIDE SEQUENCE [LARGE SCALE GENOMIC DNA]</scope>
    <source>
        <strain evidence="2">UAMH 139</strain>
    </source>
</reference>
<dbReference type="Proteomes" id="UP000053573">
    <property type="component" value="Unassembled WGS sequence"/>
</dbReference>